<evidence type="ECO:0000259" key="5">
    <source>
        <dbReference type="Pfam" id="PF00149"/>
    </source>
</evidence>
<dbReference type="Proteomes" id="UP000001929">
    <property type="component" value="Chromosome"/>
</dbReference>
<keyword evidence="7" id="KW-1185">Reference proteome</keyword>
<name>Q2RNL1_RHORT</name>
<dbReference type="EnsemblBacteria" id="ABC24284">
    <property type="protein sequence ID" value="ABC24284"/>
    <property type="gene ID" value="Rru_A3490"/>
</dbReference>
<evidence type="ECO:0000256" key="1">
    <source>
        <dbReference type="ARBA" id="ARBA00022723"/>
    </source>
</evidence>
<dbReference type="InterPro" id="IPR004843">
    <property type="entry name" value="Calcineurin-like_PHP"/>
</dbReference>
<dbReference type="GO" id="GO:0046872">
    <property type="term" value="F:metal ion binding"/>
    <property type="evidence" value="ECO:0007669"/>
    <property type="project" value="UniProtKB-KW"/>
</dbReference>
<dbReference type="STRING" id="269796.Rru_A3490"/>
<dbReference type="InterPro" id="IPR029052">
    <property type="entry name" value="Metallo-depent_PP-like"/>
</dbReference>
<accession>Q2RNL1</accession>
<dbReference type="CDD" id="cd07402">
    <property type="entry name" value="MPP_GpdQ"/>
    <property type="match status" value="1"/>
</dbReference>
<dbReference type="InterPro" id="IPR026575">
    <property type="entry name" value="GpdQ/CpdA-like"/>
</dbReference>
<dbReference type="eggNOG" id="COG1409">
    <property type="taxonomic scope" value="Bacteria"/>
</dbReference>
<dbReference type="AlphaFoldDB" id="Q2RNL1"/>
<proteinExistence type="inferred from homology"/>
<keyword evidence="3" id="KW-0408">Iron</keyword>
<dbReference type="Gene3D" id="3.30.750.180">
    <property type="entry name" value="GpdQ, beta-strand dimerisation domain"/>
    <property type="match status" value="1"/>
</dbReference>
<dbReference type="InterPro" id="IPR042281">
    <property type="entry name" value="GpdQ_beta-strand"/>
</dbReference>
<protein>
    <submittedName>
        <fullName evidence="6">Metallophosphoesterase</fullName>
    </submittedName>
</protein>
<dbReference type="InterPro" id="IPR042283">
    <property type="entry name" value="GpdQ_catalytic"/>
</dbReference>
<organism evidence="6 7">
    <name type="scientific">Rhodospirillum rubrum (strain ATCC 11170 / ATH 1.1.1 / DSM 467 / LMG 4362 / NCIMB 8255 / S1)</name>
    <dbReference type="NCBI Taxonomy" id="269796"/>
    <lineage>
        <taxon>Bacteria</taxon>
        <taxon>Pseudomonadati</taxon>
        <taxon>Pseudomonadota</taxon>
        <taxon>Alphaproteobacteria</taxon>
        <taxon>Rhodospirillales</taxon>
        <taxon>Rhodospirillaceae</taxon>
        <taxon>Rhodospirillum</taxon>
    </lineage>
</organism>
<evidence type="ECO:0000256" key="2">
    <source>
        <dbReference type="ARBA" id="ARBA00022801"/>
    </source>
</evidence>
<sequence length="283" mass="30137">MLIAQTSDLHIRPPGMLVGGVVDTAAALEACVAHLQALAHRPDLLLITGDLTQQGRPEEYAHLRRLLAPLDLPLLVCPGNHDDRAALRAGLDGLCPWPEPPGAGIPDGATLDLTFDLGPLRLIGLDSLRSGHSGGALSASQEAWLDSALSEAAFLDKPVVLFLHHPPFPMGIDHLDAARLDQSETLGLLLDRHPGRVVRLLCGHAHRHVTTVWHGVAVTVCPAPAFAFALDFAHKAPAAITLEPPALLLHRWDGRARLLVTHVSPIGAGERRSYGGERPTVGV</sequence>
<comment type="similarity">
    <text evidence="4">Belongs to the cyclic nucleotide phosphodiesterase class-III family.</text>
</comment>
<dbReference type="InterPro" id="IPR050884">
    <property type="entry name" value="CNP_phosphodiesterase-III"/>
</dbReference>
<evidence type="ECO:0000313" key="6">
    <source>
        <dbReference type="EMBL" id="ABC24284.1"/>
    </source>
</evidence>
<dbReference type="GO" id="GO:0004112">
    <property type="term" value="F:cyclic-nucleotide phosphodiesterase activity"/>
    <property type="evidence" value="ECO:0007669"/>
    <property type="project" value="InterPro"/>
</dbReference>
<evidence type="ECO:0000256" key="4">
    <source>
        <dbReference type="ARBA" id="ARBA00025742"/>
    </source>
</evidence>
<evidence type="ECO:0000256" key="3">
    <source>
        <dbReference type="ARBA" id="ARBA00023004"/>
    </source>
</evidence>
<dbReference type="RefSeq" id="WP_011391237.1">
    <property type="nucleotide sequence ID" value="NC_007643.1"/>
</dbReference>
<dbReference type="Pfam" id="PF00149">
    <property type="entry name" value="Metallophos"/>
    <property type="match status" value="1"/>
</dbReference>
<dbReference type="PATRIC" id="fig|269796.9.peg.3607"/>
<dbReference type="Gene3D" id="3.60.21.40">
    <property type="entry name" value="GpdQ, catalytic alpha/beta sandwich domain"/>
    <property type="match status" value="1"/>
</dbReference>
<feature type="domain" description="Calcineurin-like phosphoesterase" evidence="5">
    <location>
        <begin position="1"/>
        <end position="207"/>
    </location>
</feature>
<keyword evidence="1" id="KW-0479">Metal-binding</keyword>
<dbReference type="HOGENOM" id="CLU_070320_2_1_5"/>
<dbReference type="KEGG" id="rru:Rru_A3490"/>
<dbReference type="SUPFAM" id="SSF56300">
    <property type="entry name" value="Metallo-dependent phosphatases"/>
    <property type="match status" value="1"/>
</dbReference>
<keyword evidence="2" id="KW-0378">Hydrolase</keyword>
<reference evidence="6 7" key="1">
    <citation type="journal article" date="2011" name="Stand. Genomic Sci.">
        <title>Complete genome sequence of Rhodospirillum rubrum type strain (S1).</title>
        <authorList>
            <person name="Munk A.C."/>
            <person name="Copeland A."/>
            <person name="Lucas S."/>
            <person name="Lapidus A."/>
            <person name="Del Rio T.G."/>
            <person name="Barry K."/>
            <person name="Detter J.C."/>
            <person name="Hammon N."/>
            <person name="Israni S."/>
            <person name="Pitluck S."/>
            <person name="Brettin T."/>
            <person name="Bruce D."/>
            <person name="Han C."/>
            <person name="Tapia R."/>
            <person name="Gilna P."/>
            <person name="Schmutz J."/>
            <person name="Larimer F."/>
            <person name="Land M."/>
            <person name="Kyrpides N.C."/>
            <person name="Mavromatis K."/>
            <person name="Richardson P."/>
            <person name="Rohde M."/>
            <person name="Goker M."/>
            <person name="Klenk H.P."/>
            <person name="Zhang Y."/>
            <person name="Roberts G.P."/>
            <person name="Reslewic S."/>
            <person name="Schwartz D.C."/>
        </authorList>
    </citation>
    <scope>NUCLEOTIDE SEQUENCE [LARGE SCALE GENOMIC DNA]</scope>
    <source>
        <strain evidence="7">ATCC 11170 / ATH 1.1.1 / DSM 467 / LMG 4362 / NCIMB 8255 / S1</strain>
    </source>
</reference>
<dbReference type="PhylomeDB" id="Q2RNL1"/>
<dbReference type="PANTHER" id="PTHR42988:SF2">
    <property type="entry name" value="CYCLIC NUCLEOTIDE PHOSPHODIESTERASE CBUA0032-RELATED"/>
    <property type="match status" value="1"/>
</dbReference>
<dbReference type="PANTHER" id="PTHR42988">
    <property type="entry name" value="PHOSPHOHYDROLASE"/>
    <property type="match status" value="1"/>
</dbReference>
<evidence type="ECO:0000313" key="7">
    <source>
        <dbReference type="Proteomes" id="UP000001929"/>
    </source>
</evidence>
<gene>
    <name evidence="6" type="ordered locus">Rru_A3490</name>
</gene>
<dbReference type="EMBL" id="CP000230">
    <property type="protein sequence ID" value="ABC24284.1"/>
    <property type="molecule type" value="Genomic_DNA"/>
</dbReference>